<comment type="caution">
    <text evidence="2">The sequence shown here is derived from an EMBL/GenBank/DDBJ whole genome shotgun (WGS) entry which is preliminary data.</text>
</comment>
<feature type="compositionally biased region" description="Acidic residues" evidence="1">
    <location>
        <begin position="182"/>
        <end position="195"/>
    </location>
</feature>
<proteinExistence type="predicted"/>
<evidence type="ECO:0000256" key="1">
    <source>
        <dbReference type="SAM" id="MobiDB-lite"/>
    </source>
</evidence>
<reference evidence="2" key="1">
    <citation type="submission" date="2021-02" db="EMBL/GenBank/DDBJ databases">
        <authorList>
            <person name="Nieuwenhuis M."/>
            <person name="Van De Peppel L.J.J."/>
        </authorList>
    </citation>
    <scope>NUCLEOTIDE SEQUENCE</scope>
    <source>
        <strain evidence="2">D49</strain>
    </source>
</reference>
<evidence type="ECO:0000313" key="2">
    <source>
        <dbReference type="EMBL" id="KAG5653435.1"/>
    </source>
</evidence>
<organism evidence="2 3">
    <name type="scientific">Sphagnurus paluster</name>
    <dbReference type="NCBI Taxonomy" id="117069"/>
    <lineage>
        <taxon>Eukaryota</taxon>
        <taxon>Fungi</taxon>
        <taxon>Dikarya</taxon>
        <taxon>Basidiomycota</taxon>
        <taxon>Agaricomycotina</taxon>
        <taxon>Agaricomycetes</taxon>
        <taxon>Agaricomycetidae</taxon>
        <taxon>Agaricales</taxon>
        <taxon>Tricholomatineae</taxon>
        <taxon>Lyophyllaceae</taxon>
        <taxon>Sphagnurus</taxon>
    </lineage>
</organism>
<reference evidence="2" key="2">
    <citation type="submission" date="2021-10" db="EMBL/GenBank/DDBJ databases">
        <title>Phylogenomics reveals ancestral predisposition of the termite-cultivated fungus Termitomyces towards a domesticated lifestyle.</title>
        <authorList>
            <person name="Auxier B."/>
            <person name="Grum-Grzhimaylo A."/>
            <person name="Cardenas M.E."/>
            <person name="Lodge J.D."/>
            <person name="Laessoe T."/>
            <person name="Pedersen O."/>
            <person name="Smith M.E."/>
            <person name="Kuyper T.W."/>
            <person name="Franco-Molano E.A."/>
            <person name="Baroni T.J."/>
            <person name="Aanen D.K."/>
        </authorList>
    </citation>
    <scope>NUCLEOTIDE SEQUENCE</scope>
    <source>
        <strain evidence="2">D49</strain>
    </source>
</reference>
<protein>
    <submittedName>
        <fullName evidence="2">Uncharacterized protein</fullName>
    </submittedName>
</protein>
<gene>
    <name evidence="2" type="ORF">H0H81_000437</name>
</gene>
<accession>A0A9P7GQ95</accession>
<dbReference type="Proteomes" id="UP000717328">
    <property type="component" value="Unassembled WGS sequence"/>
</dbReference>
<dbReference type="AlphaFoldDB" id="A0A9P7GQ95"/>
<feature type="region of interest" description="Disordered" evidence="1">
    <location>
        <begin position="339"/>
        <end position="358"/>
    </location>
</feature>
<keyword evidence="3" id="KW-1185">Reference proteome</keyword>
<name>A0A9P7GQ95_9AGAR</name>
<feature type="region of interest" description="Disordered" evidence="1">
    <location>
        <begin position="157"/>
        <end position="197"/>
    </location>
</feature>
<sequence length="375" mass="41547">MIIILRVFRGLYARFPETASARAVSTVRDANEIEEFGDQLDADSYTWKSSSTRLYTNTIRDVDEREGPTILALALELDATCSSPSSLPTTPYKGPTSACTPFCVKTDKAGSPQEPGVVAAIECEPYAYPVRSQPETSTGRQWTSDQESEDGLIFDQFEVPHTQLPRPMDAGKGERKRKRDDESDEELGDDLDDGIDSNRHRMKRRKFYFPMSLLYEARQSQKRRRKRDDTSPEAHRHAVKRLGSAKLYLKPLKKLSAGLNLKLGLDFESAFVLVLLSASMLPLPRPRFSFIEGNGNGTRALLPRPDASCDSQIMAQFMMIVQVLLWVLTVARFDASGGSLATPPPDSETDAGVQASPTDLVPSIDPITEVCGLVI</sequence>
<dbReference type="EMBL" id="JABCKI010000053">
    <property type="protein sequence ID" value="KAG5653435.1"/>
    <property type="molecule type" value="Genomic_DNA"/>
</dbReference>
<evidence type="ECO:0000313" key="3">
    <source>
        <dbReference type="Proteomes" id="UP000717328"/>
    </source>
</evidence>